<name>A0A9P3LFN1_9APHY</name>
<organism evidence="1 2">
    <name type="scientific">Phanerochaete sordida</name>
    <dbReference type="NCBI Taxonomy" id="48140"/>
    <lineage>
        <taxon>Eukaryota</taxon>
        <taxon>Fungi</taxon>
        <taxon>Dikarya</taxon>
        <taxon>Basidiomycota</taxon>
        <taxon>Agaricomycotina</taxon>
        <taxon>Agaricomycetes</taxon>
        <taxon>Polyporales</taxon>
        <taxon>Phanerochaetaceae</taxon>
        <taxon>Phanerochaete</taxon>
    </lineage>
</organism>
<evidence type="ECO:0000313" key="1">
    <source>
        <dbReference type="EMBL" id="GJE93460.1"/>
    </source>
</evidence>
<keyword evidence="2" id="KW-1185">Reference proteome</keyword>
<gene>
    <name evidence="1" type="ORF">PsYK624_096190</name>
</gene>
<protein>
    <submittedName>
        <fullName evidence="1">Uncharacterized protein</fullName>
    </submittedName>
</protein>
<sequence>MARMPSLRTDVAQSFRADPARFSNSSANGATCAPVIRRQILFGSVAAAALSIDAAVLQCDWLGCLHKSF</sequence>
<proteinExistence type="predicted"/>
<dbReference type="AlphaFoldDB" id="A0A9P3LFN1"/>
<dbReference type="Proteomes" id="UP000703269">
    <property type="component" value="Unassembled WGS sequence"/>
</dbReference>
<dbReference type="EMBL" id="BPQB01000032">
    <property type="protein sequence ID" value="GJE93460.1"/>
    <property type="molecule type" value="Genomic_DNA"/>
</dbReference>
<reference evidence="1 2" key="1">
    <citation type="submission" date="2021-08" db="EMBL/GenBank/DDBJ databases">
        <title>Draft Genome Sequence of Phanerochaete sordida strain YK-624.</title>
        <authorList>
            <person name="Mori T."/>
            <person name="Dohra H."/>
            <person name="Suzuki T."/>
            <person name="Kawagishi H."/>
            <person name="Hirai H."/>
        </authorList>
    </citation>
    <scope>NUCLEOTIDE SEQUENCE [LARGE SCALE GENOMIC DNA]</scope>
    <source>
        <strain evidence="1 2">YK-624</strain>
    </source>
</reference>
<comment type="caution">
    <text evidence="1">The sequence shown here is derived from an EMBL/GenBank/DDBJ whole genome shotgun (WGS) entry which is preliminary data.</text>
</comment>
<evidence type="ECO:0000313" key="2">
    <source>
        <dbReference type="Proteomes" id="UP000703269"/>
    </source>
</evidence>
<accession>A0A9P3LFN1</accession>